<dbReference type="OrthoDB" id="5108920at2"/>
<dbReference type="RefSeq" id="WP_092504427.1">
    <property type="nucleotide sequence ID" value="NZ_LT629695.1"/>
</dbReference>
<organism evidence="2 3">
    <name type="scientific">Agrococcus jejuensis</name>
    <dbReference type="NCBI Taxonomy" id="399736"/>
    <lineage>
        <taxon>Bacteria</taxon>
        <taxon>Bacillati</taxon>
        <taxon>Actinomycetota</taxon>
        <taxon>Actinomycetes</taxon>
        <taxon>Micrococcales</taxon>
        <taxon>Microbacteriaceae</taxon>
        <taxon>Agrococcus</taxon>
    </lineage>
</organism>
<dbReference type="AlphaFoldDB" id="A0A1G8E2J1"/>
<accession>A0A1G8E2J1</accession>
<evidence type="ECO:0000313" key="3">
    <source>
        <dbReference type="Proteomes" id="UP000198822"/>
    </source>
</evidence>
<evidence type="ECO:0000256" key="1">
    <source>
        <dbReference type="SAM" id="MobiDB-lite"/>
    </source>
</evidence>
<evidence type="ECO:0000313" key="2">
    <source>
        <dbReference type="EMBL" id="SDH64143.1"/>
    </source>
</evidence>
<proteinExistence type="predicted"/>
<reference evidence="3" key="1">
    <citation type="submission" date="2016-10" db="EMBL/GenBank/DDBJ databases">
        <authorList>
            <person name="Varghese N."/>
            <person name="Submissions S."/>
        </authorList>
    </citation>
    <scope>NUCLEOTIDE SEQUENCE [LARGE SCALE GENOMIC DNA]</scope>
    <source>
        <strain evidence="3">DSM 22002</strain>
    </source>
</reference>
<dbReference type="Proteomes" id="UP000198822">
    <property type="component" value="Chromosome I"/>
</dbReference>
<sequence length="68" mass="7308">MSADDATQTTTAMTEGARPPFDDHDFGGDVEHHETPDHVAPYASREDAVPTTSPVSIPDHVAPYSSRD</sequence>
<feature type="compositionally biased region" description="Low complexity" evidence="1">
    <location>
        <begin position="1"/>
        <end position="14"/>
    </location>
</feature>
<dbReference type="EMBL" id="LT629695">
    <property type="protein sequence ID" value="SDH64143.1"/>
    <property type="molecule type" value="Genomic_DNA"/>
</dbReference>
<gene>
    <name evidence="2" type="ORF">SAMN04489720_1864</name>
</gene>
<feature type="region of interest" description="Disordered" evidence="1">
    <location>
        <begin position="1"/>
        <end position="68"/>
    </location>
</feature>
<protein>
    <submittedName>
        <fullName evidence="2">Uncharacterized protein</fullName>
    </submittedName>
</protein>
<name>A0A1G8E2J1_9MICO</name>
<feature type="compositionally biased region" description="Basic and acidic residues" evidence="1">
    <location>
        <begin position="20"/>
        <end position="37"/>
    </location>
</feature>
<keyword evidence="3" id="KW-1185">Reference proteome</keyword>